<comment type="caution">
    <text evidence="2">The sequence shown here is derived from an EMBL/GenBank/DDBJ whole genome shotgun (WGS) entry which is preliminary data.</text>
</comment>
<accession>A0ABD0ZMN2</accession>
<dbReference type="Proteomes" id="UP001558713">
    <property type="component" value="Unassembled WGS sequence"/>
</dbReference>
<dbReference type="Pfam" id="PF13966">
    <property type="entry name" value="zf-RVT"/>
    <property type="match status" value="1"/>
</dbReference>
<dbReference type="InterPro" id="IPR026960">
    <property type="entry name" value="RVT-Znf"/>
</dbReference>
<reference evidence="2 3" key="1">
    <citation type="submission" date="2024-04" db="EMBL/GenBank/DDBJ databases">
        <title>Genome assembly C_amara_ONT_v2.</title>
        <authorList>
            <person name="Yant L."/>
            <person name="Moore C."/>
            <person name="Slenker M."/>
        </authorList>
    </citation>
    <scope>NUCLEOTIDE SEQUENCE [LARGE SCALE GENOMIC DNA]</scope>
    <source>
        <tissue evidence="2">Leaf</tissue>
    </source>
</reference>
<name>A0ABD0ZMN2_CARAN</name>
<evidence type="ECO:0000313" key="2">
    <source>
        <dbReference type="EMBL" id="KAL1191724.1"/>
    </source>
</evidence>
<dbReference type="EMBL" id="JBANAX010000844">
    <property type="protein sequence ID" value="KAL1191724.1"/>
    <property type="molecule type" value="Genomic_DNA"/>
</dbReference>
<sequence>MQINIPLPPSGSSAFKTRIWKSSIPPKIKHFFWRVLSGAIGSSTELSRRGIPIDHTCQRCSSASESINHLLFECPHSRSVWRQSNTIFSGSQAQDNSLEENIEVLLPRYDRSTSKEIQLLPFWICWQLWKSRNALIFNKEIWSTYRTRQC</sequence>
<evidence type="ECO:0000313" key="3">
    <source>
        <dbReference type="Proteomes" id="UP001558713"/>
    </source>
</evidence>
<proteinExistence type="predicted"/>
<organism evidence="2 3">
    <name type="scientific">Cardamine amara subsp. amara</name>
    <dbReference type="NCBI Taxonomy" id="228776"/>
    <lineage>
        <taxon>Eukaryota</taxon>
        <taxon>Viridiplantae</taxon>
        <taxon>Streptophyta</taxon>
        <taxon>Embryophyta</taxon>
        <taxon>Tracheophyta</taxon>
        <taxon>Spermatophyta</taxon>
        <taxon>Magnoliopsida</taxon>
        <taxon>eudicotyledons</taxon>
        <taxon>Gunneridae</taxon>
        <taxon>Pentapetalae</taxon>
        <taxon>rosids</taxon>
        <taxon>malvids</taxon>
        <taxon>Brassicales</taxon>
        <taxon>Brassicaceae</taxon>
        <taxon>Cardamineae</taxon>
        <taxon>Cardamine</taxon>
    </lineage>
</organism>
<gene>
    <name evidence="2" type="ORF">V5N11_013446</name>
</gene>
<feature type="domain" description="Reverse transcriptase zinc-binding" evidence="1">
    <location>
        <begin position="14"/>
        <end position="81"/>
    </location>
</feature>
<dbReference type="AlphaFoldDB" id="A0ABD0ZMN2"/>
<evidence type="ECO:0000259" key="1">
    <source>
        <dbReference type="Pfam" id="PF13966"/>
    </source>
</evidence>
<keyword evidence="3" id="KW-1185">Reference proteome</keyword>
<protein>
    <submittedName>
        <fullName evidence="2">Ribonuclease H protein</fullName>
    </submittedName>
</protein>